<name>A0A8X6PY68_NEPPI</name>
<evidence type="ECO:0000256" key="2">
    <source>
        <dbReference type="SAM" id="Phobius"/>
    </source>
</evidence>
<feature type="compositionally biased region" description="Low complexity" evidence="1">
    <location>
        <begin position="160"/>
        <end position="174"/>
    </location>
</feature>
<evidence type="ECO:0000313" key="3">
    <source>
        <dbReference type="EMBL" id="GFT95933.1"/>
    </source>
</evidence>
<feature type="compositionally biased region" description="Low complexity" evidence="1">
    <location>
        <begin position="185"/>
        <end position="203"/>
    </location>
</feature>
<keyword evidence="2" id="KW-0812">Transmembrane</keyword>
<dbReference type="EMBL" id="BMAW01075279">
    <property type="protein sequence ID" value="GFT95933.1"/>
    <property type="molecule type" value="Genomic_DNA"/>
</dbReference>
<reference evidence="3" key="1">
    <citation type="submission" date="2020-08" db="EMBL/GenBank/DDBJ databases">
        <title>Multicomponent nature underlies the extraordinary mechanical properties of spider dragline silk.</title>
        <authorList>
            <person name="Kono N."/>
            <person name="Nakamura H."/>
            <person name="Mori M."/>
            <person name="Yoshida Y."/>
            <person name="Ohtoshi R."/>
            <person name="Malay A.D."/>
            <person name="Moran D.A.P."/>
            <person name="Tomita M."/>
            <person name="Numata K."/>
            <person name="Arakawa K."/>
        </authorList>
    </citation>
    <scope>NUCLEOTIDE SEQUENCE</scope>
</reference>
<keyword evidence="2" id="KW-1133">Transmembrane helix</keyword>
<organism evidence="3 4">
    <name type="scientific">Nephila pilipes</name>
    <name type="common">Giant wood spider</name>
    <name type="synonym">Nephila maculata</name>
    <dbReference type="NCBI Taxonomy" id="299642"/>
    <lineage>
        <taxon>Eukaryota</taxon>
        <taxon>Metazoa</taxon>
        <taxon>Ecdysozoa</taxon>
        <taxon>Arthropoda</taxon>
        <taxon>Chelicerata</taxon>
        <taxon>Arachnida</taxon>
        <taxon>Araneae</taxon>
        <taxon>Araneomorphae</taxon>
        <taxon>Entelegynae</taxon>
        <taxon>Araneoidea</taxon>
        <taxon>Nephilidae</taxon>
        <taxon>Nephila</taxon>
    </lineage>
</organism>
<protein>
    <submittedName>
        <fullName evidence="3">Uncharacterized protein</fullName>
    </submittedName>
</protein>
<gene>
    <name evidence="3" type="primary">AVEN_148206_1</name>
    <name evidence="3" type="ORF">NPIL_70781</name>
</gene>
<evidence type="ECO:0000256" key="1">
    <source>
        <dbReference type="SAM" id="MobiDB-lite"/>
    </source>
</evidence>
<feature type="region of interest" description="Disordered" evidence="1">
    <location>
        <begin position="151"/>
        <end position="220"/>
    </location>
</feature>
<feature type="transmembrane region" description="Helical" evidence="2">
    <location>
        <begin position="33"/>
        <end position="57"/>
    </location>
</feature>
<evidence type="ECO:0000313" key="4">
    <source>
        <dbReference type="Proteomes" id="UP000887013"/>
    </source>
</evidence>
<accession>A0A8X6PY68</accession>
<sequence>MRNSFYHTLYSVRQQIRQHNDNKIETMSSMGLLNFYLILIVVLVIVLFVLVIVLIVFRDSFRSLCCCKCEESQNSSEQTSRHGLRNPAFDDLEYPCRLGALPEQRPFSIMEAMESPPSYEEAVKQELFRFRIPPSVPRQRSSSLTDINTANEASSATAGSSENSFASFSSPSTSQLQDVLQNLPSTSQGTTQSSRRRTGTSGSVSMPHLSTINEEDGERDDRPVTVVIDCIGIQTARLMENCETTVNLTNGLELNAQSKC</sequence>
<keyword evidence="4" id="KW-1185">Reference proteome</keyword>
<keyword evidence="2" id="KW-0472">Membrane</keyword>
<dbReference type="Proteomes" id="UP000887013">
    <property type="component" value="Unassembled WGS sequence"/>
</dbReference>
<proteinExistence type="predicted"/>
<comment type="caution">
    <text evidence="3">The sequence shown here is derived from an EMBL/GenBank/DDBJ whole genome shotgun (WGS) entry which is preliminary data.</text>
</comment>
<dbReference type="OrthoDB" id="6434176at2759"/>
<feature type="compositionally biased region" description="Polar residues" evidence="1">
    <location>
        <begin position="175"/>
        <end position="184"/>
    </location>
</feature>
<dbReference type="AlphaFoldDB" id="A0A8X6PY68"/>